<feature type="region of interest" description="NMPbind" evidence="10">
    <location>
        <begin position="47"/>
        <end position="70"/>
    </location>
</feature>
<accession>A0A376B901</accession>
<dbReference type="InterPro" id="IPR020618">
    <property type="entry name" value="Adenyl_kinase_AK6"/>
</dbReference>
<dbReference type="OrthoDB" id="10251185at2759"/>
<dbReference type="InterPro" id="IPR027417">
    <property type="entry name" value="P-loop_NTPase"/>
</dbReference>
<comment type="subunit">
    <text evidence="10">Interacts with small ribosomal subunit protein uS11. Not a structural component of 43S pre-ribosomes, but transiently interacts with them by binding to uS11.</text>
</comment>
<dbReference type="Gene3D" id="3.40.50.300">
    <property type="entry name" value="P-loop containing nucleotide triphosphate hydrolases"/>
    <property type="match status" value="1"/>
</dbReference>
<evidence type="ECO:0000313" key="11">
    <source>
        <dbReference type="EMBL" id="SSD61049.1"/>
    </source>
</evidence>
<keyword evidence="2 10" id="KW-0963">Cytoplasm</keyword>
<dbReference type="GO" id="GO:0004017">
    <property type="term" value="F:AMP kinase activity"/>
    <property type="evidence" value="ECO:0007669"/>
    <property type="project" value="UniProtKB-UniRule"/>
</dbReference>
<dbReference type="GO" id="GO:0005524">
    <property type="term" value="F:ATP binding"/>
    <property type="evidence" value="ECO:0007669"/>
    <property type="project" value="UniProtKB-KW"/>
</dbReference>
<evidence type="ECO:0000256" key="6">
    <source>
        <dbReference type="ARBA" id="ARBA00022741"/>
    </source>
</evidence>
<comment type="subcellular location">
    <subcellularLocation>
        <location evidence="10">Cytoplasm</location>
    </subcellularLocation>
    <subcellularLocation>
        <location evidence="10">Nucleus</location>
    </subcellularLocation>
</comment>
<protein>
    <recommendedName>
        <fullName evidence="10">Adenylate kinase isoenzyme 6 homolog</fullName>
        <shortName evidence="10">AK6</shortName>
        <ecNumber evidence="10">2.7.4.3</ecNumber>
    </recommendedName>
    <alternativeName>
        <fullName evidence="10">Dual activity adenylate kinase/ATPase</fullName>
        <shortName evidence="10">AK/ATPase</shortName>
    </alternativeName>
</protein>
<dbReference type="EMBL" id="UFAJ01000549">
    <property type="protein sequence ID" value="SSD61049.1"/>
    <property type="molecule type" value="Genomic_DNA"/>
</dbReference>
<dbReference type="GO" id="GO:0042274">
    <property type="term" value="P:ribosomal small subunit biogenesis"/>
    <property type="evidence" value="ECO:0007669"/>
    <property type="project" value="UniProtKB-UniRule"/>
</dbReference>
<dbReference type="GO" id="GO:0016887">
    <property type="term" value="F:ATP hydrolysis activity"/>
    <property type="evidence" value="ECO:0007669"/>
    <property type="project" value="UniProtKB-UniRule"/>
</dbReference>
<reference evidence="12" key="1">
    <citation type="submission" date="2018-06" db="EMBL/GenBank/DDBJ databases">
        <authorList>
            <person name="Guldener U."/>
        </authorList>
    </citation>
    <scope>NUCLEOTIDE SEQUENCE [LARGE SCALE GENOMIC DNA]</scope>
    <source>
        <strain evidence="12">UTAD17</strain>
    </source>
</reference>
<evidence type="ECO:0000256" key="7">
    <source>
        <dbReference type="ARBA" id="ARBA00022777"/>
    </source>
</evidence>
<dbReference type="VEuPathDB" id="FungiDB:SCODWIG_02810"/>
<evidence type="ECO:0000256" key="2">
    <source>
        <dbReference type="ARBA" id="ARBA00022490"/>
    </source>
</evidence>
<evidence type="ECO:0000256" key="9">
    <source>
        <dbReference type="ARBA" id="ARBA00023242"/>
    </source>
</evidence>
<evidence type="ECO:0000256" key="4">
    <source>
        <dbReference type="ARBA" id="ARBA00022552"/>
    </source>
</evidence>
<name>A0A376B901_9ASCO</name>
<keyword evidence="8 10" id="KW-0067">ATP-binding</keyword>
<dbReference type="PANTHER" id="PTHR12595">
    <property type="entry name" value="POS9-ACTIVATING FACTOR FAP7-RELATED"/>
    <property type="match status" value="1"/>
</dbReference>
<sequence length="212" mass="24837">MSLKRRFRPNIIITGTPGCGKSTTCELLMRKLESDNYNKDAEYSYFNISEYAKENKLLEGYDESRKSHIIDEDKLLDELEPLMRQGGCIIDWHCNDIFPERLIDLVVVLRCDNGKLYDRLNKRGYHLSKIQENLDAEIMGIVYQDALDSYVQEIIIELSSDSIQEMESNVERVAEWLNLWCNQHKDGITNELKEFQKLRKEKETSDTEDSIE</sequence>
<dbReference type="AlphaFoldDB" id="A0A376B901"/>
<keyword evidence="6 10" id="KW-0547">Nucleotide-binding</keyword>
<feature type="binding site" evidence="10">
    <location>
        <position position="20"/>
    </location>
    <ligand>
        <name>ATP</name>
        <dbReference type="ChEBI" id="CHEBI:30616"/>
    </ligand>
</feature>
<dbReference type="Pfam" id="PF13238">
    <property type="entry name" value="AAA_18"/>
    <property type="match status" value="1"/>
</dbReference>
<keyword evidence="12" id="KW-1185">Reference proteome</keyword>
<dbReference type="Proteomes" id="UP000262825">
    <property type="component" value="Unassembled WGS sequence"/>
</dbReference>
<dbReference type="HAMAP" id="MF_00039">
    <property type="entry name" value="Adenylate_kinase_AK6"/>
    <property type="match status" value="1"/>
</dbReference>
<feature type="binding site" evidence="10">
    <location>
        <position position="21"/>
    </location>
    <ligand>
        <name>ATP</name>
        <dbReference type="ChEBI" id="CHEBI:30616"/>
    </ligand>
</feature>
<dbReference type="FunFam" id="3.40.50.300:FF:000372">
    <property type="entry name" value="Adenylate kinase isoenzyme 6 homolog"/>
    <property type="match status" value="1"/>
</dbReference>
<comment type="caution">
    <text evidence="10">Lacks conserved residue(s) required for the propagation of feature annotation.</text>
</comment>
<comment type="similarity">
    <text evidence="10">Belongs to the adenylate kinase family. AK6 subfamily.</text>
</comment>
<comment type="function">
    <text evidence="10">Broad-specificity nucleoside monophosphate (NMP) kinase that catalyzes the reversible transfer of the terminal phosphate group between nucleoside triphosphates and monophosphates. Has also ATPase activity. Involved in the late cytoplasmic maturation steps of the 40S ribosomal particles, specifically 18S rRNA maturation. While NMP activity is not required for ribosome maturation, ATPase activity is. Associates transiently with small ribosomal subunit protein uS11. ATP hydrolysis breaks the interaction with uS11. May temporarily remove uS11 from the ribosome to enable a conformational change of the ribosomal RNA that is needed for the final maturation step of the small ribosomal subunit. Its NMP activity may have a role in nuclear energy homeostasis.</text>
</comment>
<evidence type="ECO:0000256" key="3">
    <source>
        <dbReference type="ARBA" id="ARBA00022517"/>
    </source>
</evidence>
<gene>
    <name evidence="11" type="ORF">SCODWIG_02810</name>
</gene>
<keyword evidence="4 10" id="KW-0698">rRNA processing</keyword>
<dbReference type="GO" id="GO:0005737">
    <property type="term" value="C:cytoplasm"/>
    <property type="evidence" value="ECO:0007669"/>
    <property type="project" value="UniProtKB-SubCell"/>
</dbReference>
<dbReference type="GO" id="GO:0005634">
    <property type="term" value="C:nucleus"/>
    <property type="evidence" value="ECO:0007669"/>
    <property type="project" value="UniProtKB-SubCell"/>
</dbReference>
<feature type="binding site" evidence="10">
    <location>
        <position position="23"/>
    </location>
    <ligand>
        <name>ATP</name>
        <dbReference type="ChEBI" id="CHEBI:30616"/>
    </ligand>
</feature>
<dbReference type="PANTHER" id="PTHR12595:SF0">
    <property type="entry name" value="ADENYLATE KINASE ISOENZYME 6"/>
    <property type="match status" value="1"/>
</dbReference>
<organism evidence="11 12">
    <name type="scientific">Saccharomycodes ludwigii</name>
    <dbReference type="NCBI Taxonomy" id="36035"/>
    <lineage>
        <taxon>Eukaryota</taxon>
        <taxon>Fungi</taxon>
        <taxon>Dikarya</taxon>
        <taxon>Ascomycota</taxon>
        <taxon>Saccharomycotina</taxon>
        <taxon>Saccharomycetes</taxon>
        <taxon>Saccharomycodales</taxon>
        <taxon>Saccharomycodaceae</taxon>
        <taxon>Saccharomycodes</taxon>
    </lineage>
</organism>
<evidence type="ECO:0000256" key="5">
    <source>
        <dbReference type="ARBA" id="ARBA00022679"/>
    </source>
</evidence>
<evidence type="ECO:0000313" key="12">
    <source>
        <dbReference type="Proteomes" id="UP000262825"/>
    </source>
</evidence>
<keyword evidence="9 10" id="KW-0539">Nucleus</keyword>
<dbReference type="GO" id="GO:0006364">
    <property type="term" value="P:rRNA processing"/>
    <property type="evidence" value="ECO:0007669"/>
    <property type="project" value="UniProtKB-KW"/>
</dbReference>
<comment type="catalytic activity">
    <reaction evidence="10">
        <text>ATP + H2O = ADP + phosphate + H(+)</text>
        <dbReference type="Rhea" id="RHEA:13065"/>
        <dbReference type="ChEBI" id="CHEBI:15377"/>
        <dbReference type="ChEBI" id="CHEBI:15378"/>
        <dbReference type="ChEBI" id="CHEBI:30616"/>
        <dbReference type="ChEBI" id="CHEBI:43474"/>
        <dbReference type="ChEBI" id="CHEBI:456216"/>
    </reaction>
</comment>
<evidence type="ECO:0000256" key="1">
    <source>
        <dbReference type="ARBA" id="ARBA00000582"/>
    </source>
</evidence>
<keyword evidence="7 10" id="KW-0418">Kinase</keyword>
<comment type="catalytic activity">
    <reaction evidence="1 10">
        <text>AMP + ATP = 2 ADP</text>
        <dbReference type="Rhea" id="RHEA:12973"/>
        <dbReference type="ChEBI" id="CHEBI:30616"/>
        <dbReference type="ChEBI" id="CHEBI:456215"/>
        <dbReference type="ChEBI" id="CHEBI:456216"/>
        <dbReference type="EC" id="2.7.4.3"/>
    </reaction>
</comment>
<keyword evidence="3 10" id="KW-0690">Ribosome biogenesis</keyword>
<feature type="binding site" evidence="10">
    <location>
        <position position="123"/>
    </location>
    <ligand>
        <name>ATP</name>
        <dbReference type="ChEBI" id="CHEBI:30616"/>
    </ligand>
</feature>
<feature type="binding site" evidence="10">
    <location>
        <position position="22"/>
    </location>
    <ligand>
        <name>ATP</name>
        <dbReference type="ChEBI" id="CHEBI:30616"/>
    </ligand>
</feature>
<feature type="region of interest" description="LID" evidence="10">
    <location>
        <begin position="122"/>
        <end position="132"/>
    </location>
</feature>
<feature type="binding site" evidence="10">
    <location>
        <position position="18"/>
    </location>
    <ligand>
        <name>ATP</name>
        <dbReference type="ChEBI" id="CHEBI:30616"/>
    </ligand>
</feature>
<evidence type="ECO:0000256" key="10">
    <source>
        <dbReference type="HAMAP-Rule" id="MF_03173"/>
    </source>
</evidence>
<evidence type="ECO:0000256" key="8">
    <source>
        <dbReference type="ARBA" id="ARBA00022840"/>
    </source>
</evidence>
<dbReference type="EC" id="2.7.4.3" evidence="10"/>
<proteinExistence type="inferred from homology"/>
<keyword evidence="5 10" id="KW-0808">Transferase</keyword>
<dbReference type="SUPFAM" id="SSF52540">
    <property type="entry name" value="P-loop containing nucleoside triphosphate hydrolases"/>
    <property type="match status" value="1"/>
</dbReference>